<proteinExistence type="predicted"/>
<keyword evidence="2" id="KW-1185">Reference proteome</keyword>
<evidence type="ECO:0000313" key="2">
    <source>
        <dbReference type="Proteomes" id="UP000253303"/>
    </source>
</evidence>
<reference evidence="1 2" key="1">
    <citation type="submission" date="2018-06" db="EMBL/GenBank/DDBJ databases">
        <title>Sphaerisporangium craniellae sp. nov., isolated from a marine sponge in the South China Sea.</title>
        <authorList>
            <person name="Li L."/>
        </authorList>
    </citation>
    <scope>NUCLEOTIDE SEQUENCE [LARGE SCALE GENOMIC DNA]</scope>
    <source>
        <strain evidence="1 2">LHW63015</strain>
    </source>
</reference>
<dbReference type="RefSeq" id="WP_113980871.1">
    <property type="nucleotide sequence ID" value="NZ_QMEY01000004.1"/>
</dbReference>
<dbReference type="AlphaFoldDB" id="A0A366M1U7"/>
<dbReference type="EMBL" id="QMEY01000004">
    <property type="protein sequence ID" value="RBQ19599.1"/>
    <property type="molecule type" value="Genomic_DNA"/>
</dbReference>
<organism evidence="1 2">
    <name type="scientific">Spongiactinospora rosea</name>
    <dbReference type="NCBI Taxonomy" id="2248750"/>
    <lineage>
        <taxon>Bacteria</taxon>
        <taxon>Bacillati</taxon>
        <taxon>Actinomycetota</taxon>
        <taxon>Actinomycetes</taxon>
        <taxon>Streptosporangiales</taxon>
        <taxon>Streptosporangiaceae</taxon>
        <taxon>Spongiactinospora</taxon>
    </lineage>
</organism>
<comment type="caution">
    <text evidence="1">The sequence shown here is derived from an EMBL/GenBank/DDBJ whole genome shotgun (WGS) entry which is preliminary data.</text>
</comment>
<accession>A0A366M1U7</accession>
<evidence type="ECO:0000313" key="1">
    <source>
        <dbReference type="EMBL" id="RBQ19599.1"/>
    </source>
</evidence>
<gene>
    <name evidence="1" type="ORF">DP939_12685</name>
</gene>
<name>A0A366M1U7_9ACTN</name>
<dbReference type="Proteomes" id="UP000253303">
    <property type="component" value="Unassembled WGS sequence"/>
</dbReference>
<protein>
    <submittedName>
        <fullName evidence="1">Uncharacterized protein</fullName>
    </submittedName>
</protein>
<sequence>MIPLSAIASREAEGPLVVTPAEAAALTASPRSFPIDIEATVDENDHVHCPDPAGGRRVLATTCAPDPG</sequence>